<feature type="domain" description="Endo-beta-N-acetylglucosaminidase EndoS/F2-like TIM-barrel" evidence="10">
    <location>
        <begin position="53"/>
        <end position="323"/>
    </location>
</feature>
<dbReference type="SUPFAM" id="SSF51445">
    <property type="entry name" value="(Trans)glycosidases"/>
    <property type="match status" value="1"/>
</dbReference>
<feature type="chain" id="PRO_5045567780" description="mannosyl-glycoprotein endo-beta-N-acetylglucosaminidase" evidence="9">
    <location>
        <begin position="27"/>
        <end position="486"/>
    </location>
</feature>
<evidence type="ECO:0000256" key="3">
    <source>
        <dbReference type="ARBA" id="ARBA00022729"/>
    </source>
</evidence>
<keyword evidence="8" id="KW-0472">Membrane</keyword>
<keyword evidence="8" id="KW-0812">Transmembrane</keyword>
<name>A0ABU3PQ43_9CORY</name>
<dbReference type="EMBL" id="JARUHM010000015">
    <property type="protein sequence ID" value="MDT9411932.1"/>
    <property type="molecule type" value="Genomic_DNA"/>
</dbReference>
<evidence type="ECO:0000256" key="9">
    <source>
        <dbReference type="SAM" id="SignalP"/>
    </source>
</evidence>
<feature type="transmembrane region" description="Helical" evidence="8">
    <location>
        <begin position="462"/>
        <end position="484"/>
    </location>
</feature>
<gene>
    <name evidence="11" type="ORF">P8T80_11240</name>
</gene>
<evidence type="ECO:0000256" key="1">
    <source>
        <dbReference type="ARBA" id="ARBA00009336"/>
    </source>
</evidence>
<evidence type="ECO:0000256" key="5">
    <source>
        <dbReference type="ARBA" id="ARBA00023295"/>
    </source>
</evidence>
<evidence type="ECO:0000256" key="2">
    <source>
        <dbReference type="ARBA" id="ARBA00012566"/>
    </source>
</evidence>
<accession>A0ABU3PQ43</accession>
<feature type="signal peptide" evidence="9">
    <location>
        <begin position="1"/>
        <end position="26"/>
    </location>
</feature>
<keyword evidence="4" id="KW-0378">Hydrolase</keyword>
<feature type="region of interest" description="Disordered" evidence="7">
    <location>
        <begin position="405"/>
        <end position="437"/>
    </location>
</feature>
<keyword evidence="3 9" id="KW-0732">Signal</keyword>
<proteinExistence type="inferred from homology"/>
<dbReference type="Proteomes" id="UP001265983">
    <property type="component" value="Unassembled WGS sequence"/>
</dbReference>
<evidence type="ECO:0000256" key="6">
    <source>
        <dbReference type="ARBA" id="ARBA00034414"/>
    </source>
</evidence>
<evidence type="ECO:0000256" key="8">
    <source>
        <dbReference type="SAM" id="Phobius"/>
    </source>
</evidence>
<comment type="catalytic activity">
    <reaction evidence="6">
        <text>an N(4)-(oligosaccharide-(1-&gt;3)-[oligosaccharide-(1-&gt;6)]-beta-D-Man-(1-&gt;4)-beta-D-GlcNAc-(1-&gt;4)-alpha-D-GlcNAc)-L-asparaginyl-[protein] + H2O = an oligosaccharide-(1-&gt;3)-[oligosaccharide-(1-&gt;6)]-beta-D-Man-(1-&gt;4)-D-GlcNAc + N(4)-(N-acetyl-beta-D-glucosaminyl)-L-asparaginyl-[protein]</text>
        <dbReference type="Rhea" id="RHEA:73067"/>
        <dbReference type="Rhea" id="RHEA-COMP:12603"/>
        <dbReference type="Rhea" id="RHEA-COMP:18176"/>
        <dbReference type="ChEBI" id="CHEBI:15377"/>
        <dbReference type="ChEBI" id="CHEBI:132248"/>
        <dbReference type="ChEBI" id="CHEBI:192714"/>
        <dbReference type="ChEBI" id="CHEBI:192715"/>
        <dbReference type="EC" id="3.2.1.96"/>
    </reaction>
</comment>
<evidence type="ECO:0000256" key="7">
    <source>
        <dbReference type="SAM" id="MobiDB-lite"/>
    </source>
</evidence>
<keyword evidence="8" id="KW-1133">Transmembrane helix</keyword>
<keyword evidence="12" id="KW-1185">Reference proteome</keyword>
<comment type="caution">
    <text evidence="11">The sequence shown here is derived from an EMBL/GenBank/DDBJ whole genome shotgun (WGS) entry which is preliminary data.</text>
</comment>
<protein>
    <recommendedName>
        <fullName evidence="2">mannosyl-glycoprotein endo-beta-N-acetylglucosaminidase</fullName>
        <ecNumber evidence="2">3.2.1.96</ecNumber>
    </recommendedName>
</protein>
<dbReference type="RefSeq" id="WP_315644639.1">
    <property type="nucleotide sequence ID" value="NZ_JARUHM010000015.1"/>
</dbReference>
<dbReference type="EC" id="3.2.1.96" evidence="2"/>
<keyword evidence="5" id="KW-0326">Glycosidase</keyword>
<comment type="similarity">
    <text evidence="1">Belongs to the glycosyl hydrolase 18 family.</text>
</comment>
<reference evidence="11 12" key="1">
    <citation type="submission" date="2023-03" db="EMBL/GenBank/DDBJ databases">
        <title>Whole genome sequence of the first Corynebacterium rouxii strains isolated in Brazil: a recent member of Corynebacterium diphtheriae complex.</title>
        <authorList>
            <person name="Vieira V."/>
            <person name="Ramos J.N."/>
            <person name="Araujo M.R.B."/>
            <person name="Baio P.V."/>
            <person name="Sant'Anna L.O."/>
            <person name="Veras J.F.C."/>
            <person name="Vieira E.M.D."/>
            <person name="Sousa M.A.B."/>
            <person name="Camargo C.H."/>
            <person name="Sacchi C.T."/>
            <person name="Campos K.R."/>
            <person name="Santos M.B.N."/>
            <person name="Bokermann S."/>
            <person name="Alvim L.B."/>
            <person name="Santos L.S."/>
            <person name="Mattos-Guaraldi A.L."/>
        </authorList>
    </citation>
    <scope>NUCLEOTIDE SEQUENCE [LARGE SCALE GENOMIC DNA]</scope>
    <source>
        <strain evidence="11 12">70862</strain>
    </source>
</reference>
<evidence type="ECO:0000313" key="11">
    <source>
        <dbReference type="EMBL" id="MDT9411932.1"/>
    </source>
</evidence>
<dbReference type="InterPro" id="IPR057016">
    <property type="entry name" value="EndoS_F2-like_TIM-barrel"/>
</dbReference>
<dbReference type="Gene3D" id="3.20.20.80">
    <property type="entry name" value="Glycosidases"/>
    <property type="match status" value="1"/>
</dbReference>
<evidence type="ECO:0000259" key="10">
    <source>
        <dbReference type="Pfam" id="PF23916"/>
    </source>
</evidence>
<sequence>MRICRYAASLVVATSMVIGGVTPAIAETSLRRGTGQHETPGSQKCDSEPVFFAYYRTWRDKAIVQNESDKPNRANKIALTDIPQHVNMVSLFHAGNDHYQSDAEFWKTFDDVYYPELKRRGTRVVRTISATELLKETDSLRAVGADTDVAGYRKVAEKIKKEYVDAHNLDGLDVDMEVLHLERNWSSSWEKRWRIRKTMAALSELLGPKADVNQGKKKDDSGYKFLIYDTFDDVERSQIRAIAELVDYVLPQTYKSGKAEIDQLWNQSKGILSSCQFVPGYAHPEEGDTVNRFETAIGDVDSSKAMQVASWQPAGGEKGGAFVYAIDRDGRTYGEDDLNNVKETDFSFTKRGAALARSVTFAKAKDEAKSKINSDYPSASGSFIGQMDKARTFEEIEELLGKARQESLGVESKSDPHSNAEHNQGDSQSNVNGDAELTGRGSVVDKEQKQPSSGQPSSGRSVLAIVMSVIGVVAAAFFGWFSIFMR</sequence>
<dbReference type="Pfam" id="PF23916">
    <property type="entry name" value="TIM-barrel_EndoS"/>
    <property type="match status" value="1"/>
</dbReference>
<organism evidence="11 12">
    <name type="scientific">Corynebacterium rouxii</name>
    <dbReference type="NCBI Taxonomy" id="2719119"/>
    <lineage>
        <taxon>Bacteria</taxon>
        <taxon>Bacillati</taxon>
        <taxon>Actinomycetota</taxon>
        <taxon>Actinomycetes</taxon>
        <taxon>Mycobacteriales</taxon>
        <taxon>Corynebacteriaceae</taxon>
        <taxon>Corynebacterium</taxon>
    </lineage>
</organism>
<evidence type="ECO:0000256" key="4">
    <source>
        <dbReference type="ARBA" id="ARBA00022801"/>
    </source>
</evidence>
<evidence type="ECO:0000313" key="12">
    <source>
        <dbReference type="Proteomes" id="UP001265983"/>
    </source>
</evidence>
<dbReference type="InterPro" id="IPR017853">
    <property type="entry name" value="GH"/>
</dbReference>
<feature type="compositionally biased region" description="Basic and acidic residues" evidence="7">
    <location>
        <begin position="412"/>
        <end position="424"/>
    </location>
</feature>